<reference evidence="3" key="1">
    <citation type="submission" date="2025-08" db="UniProtKB">
        <authorList>
            <consortium name="RefSeq"/>
        </authorList>
    </citation>
    <scope>IDENTIFICATION</scope>
    <source>
        <tissue evidence="3">Blood</tissue>
    </source>
</reference>
<evidence type="ECO:0000313" key="2">
    <source>
        <dbReference type="Proteomes" id="UP001652583"/>
    </source>
</evidence>
<organism evidence="2 3">
    <name type="scientific">Acinonyx jubatus</name>
    <name type="common">Cheetah</name>
    <dbReference type="NCBI Taxonomy" id="32536"/>
    <lineage>
        <taxon>Eukaryota</taxon>
        <taxon>Metazoa</taxon>
        <taxon>Chordata</taxon>
        <taxon>Craniata</taxon>
        <taxon>Vertebrata</taxon>
        <taxon>Euteleostomi</taxon>
        <taxon>Mammalia</taxon>
        <taxon>Eutheria</taxon>
        <taxon>Laurasiatheria</taxon>
        <taxon>Carnivora</taxon>
        <taxon>Feliformia</taxon>
        <taxon>Felidae</taxon>
        <taxon>Felinae</taxon>
        <taxon>Acinonyx</taxon>
    </lineage>
</organism>
<evidence type="ECO:0000313" key="3">
    <source>
        <dbReference type="RefSeq" id="XP_053055583.1"/>
    </source>
</evidence>
<accession>A0ABM3N821</accession>
<dbReference type="Proteomes" id="UP001652583">
    <property type="component" value="Chromosome B4"/>
</dbReference>
<proteinExistence type="predicted"/>
<sequence length="220" mass="23551">MAGEMKTAGGAEPRPHTRVAHAHLAPGLPALPELLSLPRTWEVLSGAWGDVGPCPQGREHGFYGPAVEAWGKVGLTSPPAAARLLRTRCGGFGRTWGHVHRDKNLVSSGSAVEDLKGRGAADTGTGTQFPQAPLWRLGGTWAHVHRDRNPVSSGPAVETSRGRGIASTGTRTRSPQDPPQEEQIQACFREETLTEIQKHGSCIQLGRGYMKCSSQDLLEE</sequence>
<dbReference type="GeneID" id="128311011"/>
<dbReference type="RefSeq" id="XP_053055583.1">
    <property type="nucleotide sequence ID" value="XM_053199608.1"/>
</dbReference>
<keyword evidence="2" id="KW-1185">Reference proteome</keyword>
<evidence type="ECO:0000256" key="1">
    <source>
        <dbReference type="SAM" id="MobiDB-lite"/>
    </source>
</evidence>
<name>A0ABM3N821_ACIJB</name>
<feature type="region of interest" description="Disordered" evidence="1">
    <location>
        <begin position="147"/>
        <end position="182"/>
    </location>
</feature>
<gene>
    <name evidence="3" type="primary">LOC128311011</name>
</gene>
<protein>
    <submittedName>
        <fullName evidence="3">Uncharacterized protein LOC128311011</fullName>
    </submittedName>
</protein>